<reference evidence="1" key="1">
    <citation type="submission" date="2020-09" db="EMBL/GenBank/DDBJ databases">
        <title>Desulfogranum mesoprofundum gen. nov., sp. nov., a novel mesophilic, sulfate-reducing chemolithoautotroph isolated from a deep-sea hydrothermal vent chimney in the Suiyo Seamount.</title>
        <authorList>
            <person name="Hashimoto Y."/>
            <person name="Nakagawa S."/>
        </authorList>
    </citation>
    <scope>NUCLEOTIDE SEQUENCE</scope>
    <source>
        <strain evidence="1">KT2</strain>
    </source>
</reference>
<evidence type="ECO:0000313" key="1">
    <source>
        <dbReference type="EMBL" id="BCL60321.1"/>
    </source>
</evidence>
<keyword evidence="2" id="KW-1185">Reference proteome</keyword>
<protein>
    <submittedName>
        <fullName evidence="1">TIGR00153 family protein</fullName>
    </submittedName>
</protein>
<dbReference type="RefSeq" id="WP_228856459.1">
    <property type="nucleotide sequence ID" value="NZ_AP024086.1"/>
</dbReference>
<dbReference type="PANTHER" id="PTHR36536">
    <property type="entry name" value="UPF0111 PROTEIN HI_1603"/>
    <property type="match status" value="1"/>
</dbReference>
<organism evidence="1 2">
    <name type="scientific">Desulfomarina profundi</name>
    <dbReference type="NCBI Taxonomy" id="2772557"/>
    <lineage>
        <taxon>Bacteria</taxon>
        <taxon>Pseudomonadati</taxon>
        <taxon>Thermodesulfobacteriota</taxon>
        <taxon>Desulfobulbia</taxon>
        <taxon>Desulfobulbales</taxon>
        <taxon>Desulfobulbaceae</taxon>
        <taxon>Desulfomarina</taxon>
    </lineage>
</organism>
<dbReference type="Proteomes" id="UP000826725">
    <property type="component" value="Chromosome"/>
</dbReference>
<accession>A0A8D5JQR7</accession>
<sequence>MSIFKKKIGVEQKIDGFLDLVIRSGLIFSQGAQAYLQGNREDFEQKLSEIIEVEHSGDDLRRTIQQYLYTRTLIPESRGDVLQLLEDMDSLLDRFKGALWRMEIENLDIEKDFHQDFLLLIQCVGETVEAIVRSVRAFFKNISAVADHLDKVYYWETESDKISTRLQRAIFRKEELRLSHRMLLREFARHLDKIADRAEDVGDRLNIYVIKRSL</sequence>
<evidence type="ECO:0000313" key="2">
    <source>
        <dbReference type="Proteomes" id="UP000826725"/>
    </source>
</evidence>
<dbReference type="InterPro" id="IPR002727">
    <property type="entry name" value="DUF47"/>
</dbReference>
<name>A0A8D5JQR7_9BACT</name>
<proteinExistence type="predicted"/>
<dbReference type="KEGG" id="dbk:DGMP_10140"/>
<gene>
    <name evidence="1" type="ORF">DGMP_10140</name>
</gene>
<dbReference type="EMBL" id="AP024086">
    <property type="protein sequence ID" value="BCL60321.1"/>
    <property type="molecule type" value="Genomic_DNA"/>
</dbReference>
<dbReference type="PANTHER" id="PTHR36536:SF3">
    <property type="entry name" value="UPF0111 PROTEIN HI_1603"/>
    <property type="match status" value="1"/>
</dbReference>
<dbReference type="AlphaFoldDB" id="A0A8D5JQR7"/>
<dbReference type="InterPro" id="IPR018445">
    <property type="entry name" value="Put_Phosphate_transp_reg"/>
</dbReference>
<dbReference type="Pfam" id="PF01865">
    <property type="entry name" value="PhoU_div"/>
    <property type="match status" value="1"/>
</dbReference>